<name>V6TLM5_GIAIN</name>
<feature type="non-terminal residue" evidence="1">
    <location>
        <position position="1"/>
    </location>
</feature>
<dbReference type="VEuPathDB" id="GiardiaDB:DHA2_12657"/>
<protein>
    <submittedName>
        <fullName evidence="1">Uncharacterized protein</fullName>
    </submittedName>
</protein>
<dbReference type="Proteomes" id="UP000018320">
    <property type="component" value="Unassembled WGS sequence"/>
</dbReference>
<sequence length="164" mass="19145">VMVTNIEFVPEVKPDRELKVKDILRFVNPPDKFHSPSLFCLKLLAEYGPLRDGQIWGGAKMHRAITVHEMKLILEHYKAQTDKIIFQLRKEGCKGEFIHPMNHQLIPMLEKYLRCLAKARLDYRDGPFTAETTIDFTDLSNAIEQFYPQLVKTCMRTKDKRISP</sequence>
<dbReference type="VEuPathDB" id="GiardiaDB:GL50803_0012657"/>
<dbReference type="AlphaFoldDB" id="V6TLM5"/>
<dbReference type="VEuPathDB" id="GiardiaDB:GL50581_4203"/>
<gene>
    <name evidence="1" type="ORF">DHA2_12657</name>
</gene>
<proteinExistence type="predicted"/>
<reference evidence="1 2" key="2">
    <citation type="journal article" date="2013" name="Genome Biol. Evol.">
        <title>Genome sequencing of Giardia lamblia genotypes A2 and B isolates (DH and GS) and comparative analysis with the genomes of genotypes A1 and E (WB and Pig).</title>
        <authorList>
            <person name="Adam R.D."/>
            <person name="Dahlstrom E.W."/>
            <person name="Martens C.A."/>
            <person name="Bruno D.P."/>
            <person name="Barbian K.D."/>
            <person name="Ricklefs S.M."/>
            <person name="Hernandez M.M."/>
            <person name="Narla N.P."/>
            <person name="Patel R.B."/>
            <person name="Porcella S.F."/>
            <person name="Nash T.E."/>
        </authorList>
    </citation>
    <scope>NUCLEOTIDE SEQUENCE [LARGE SCALE GENOMIC DNA]</scope>
    <source>
        <strain evidence="1 2">DH</strain>
    </source>
</reference>
<evidence type="ECO:0000313" key="1">
    <source>
        <dbReference type="EMBL" id="ESU39207.1"/>
    </source>
</evidence>
<dbReference type="EMBL" id="AHGT01000005">
    <property type="protein sequence ID" value="ESU39207.1"/>
    <property type="molecule type" value="Genomic_DNA"/>
</dbReference>
<organism evidence="1 2">
    <name type="scientific">Giardia intestinalis</name>
    <name type="common">Giardia lamblia</name>
    <dbReference type="NCBI Taxonomy" id="5741"/>
    <lineage>
        <taxon>Eukaryota</taxon>
        <taxon>Metamonada</taxon>
        <taxon>Diplomonadida</taxon>
        <taxon>Hexamitidae</taxon>
        <taxon>Giardiinae</taxon>
        <taxon>Giardia</taxon>
    </lineage>
</organism>
<evidence type="ECO:0000313" key="2">
    <source>
        <dbReference type="Proteomes" id="UP000018320"/>
    </source>
</evidence>
<comment type="caution">
    <text evidence="1">The sequence shown here is derived from an EMBL/GenBank/DDBJ whole genome shotgun (WGS) entry which is preliminary data.</text>
</comment>
<accession>V6TLM5</accession>
<reference evidence="2" key="1">
    <citation type="submission" date="2012-02" db="EMBL/GenBank/DDBJ databases">
        <title>Genome sequencing of Giardia lamblia Genotypes A2 and B isolates (DH and GS) and comparative analysis with the genomes of Genotypes A1 and E (WB and Pig).</title>
        <authorList>
            <person name="Adam R."/>
            <person name="Dahlstrom E."/>
            <person name="Martens C."/>
            <person name="Bruno D."/>
            <person name="Barbian K."/>
            <person name="Porcella S.F."/>
            <person name="Nash T."/>
        </authorList>
    </citation>
    <scope>NUCLEOTIDE SEQUENCE</scope>
    <source>
        <strain evidence="2">DH</strain>
    </source>
</reference>
<dbReference type="VEuPathDB" id="GiardiaDB:QR46_1290"/>